<dbReference type="GO" id="GO:0004047">
    <property type="term" value="F:aminomethyltransferase activity"/>
    <property type="evidence" value="ECO:0007669"/>
    <property type="project" value="UniProtKB-EC"/>
</dbReference>
<evidence type="ECO:0000256" key="9">
    <source>
        <dbReference type="ARBA" id="ARBA00047665"/>
    </source>
</evidence>
<keyword evidence="6 11" id="KW-0808">Transferase</keyword>
<dbReference type="EMBL" id="JBBCAQ010000035">
    <property type="protein sequence ID" value="KAK7578268.1"/>
    <property type="molecule type" value="Genomic_DNA"/>
</dbReference>
<evidence type="ECO:0000256" key="3">
    <source>
        <dbReference type="ARBA" id="ARBA00008609"/>
    </source>
</evidence>
<dbReference type="GO" id="GO:0005739">
    <property type="term" value="C:mitochondrion"/>
    <property type="evidence" value="ECO:0007669"/>
    <property type="project" value="UniProtKB-SubCell"/>
</dbReference>
<comment type="caution">
    <text evidence="15">The sequence shown here is derived from an EMBL/GenBank/DDBJ whole genome shotgun (WGS) entry which is preliminary data.</text>
</comment>
<evidence type="ECO:0000256" key="4">
    <source>
        <dbReference type="ARBA" id="ARBA00011690"/>
    </source>
</evidence>
<dbReference type="InterPro" id="IPR013977">
    <property type="entry name" value="GcvT_C"/>
</dbReference>
<keyword evidence="16" id="KW-1185">Reference proteome</keyword>
<name>A0AAN9TAJ6_9HEMI</name>
<dbReference type="InterPro" id="IPR027266">
    <property type="entry name" value="TrmE/GcvT-like"/>
</dbReference>
<comment type="subcellular location">
    <subcellularLocation>
        <location evidence="2 11">Mitochondrion</location>
    </subcellularLocation>
</comment>
<feature type="binding site" evidence="10">
    <location>
        <position position="242"/>
    </location>
    <ligand>
        <name>substrate</name>
    </ligand>
</feature>
<feature type="domain" description="Aminomethyltransferase C-terminal" evidence="14">
    <location>
        <begin position="328"/>
        <end position="406"/>
    </location>
</feature>
<dbReference type="EC" id="2.1.2.10" evidence="11"/>
<dbReference type="InterPro" id="IPR006223">
    <property type="entry name" value="GcvT"/>
</dbReference>
<dbReference type="InterPro" id="IPR028896">
    <property type="entry name" value="GcvT/YgfZ/DmdA"/>
</dbReference>
<evidence type="ECO:0000256" key="12">
    <source>
        <dbReference type="SAM" id="MobiDB-lite"/>
    </source>
</evidence>
<comment type="function">
    <text evidence="1 11">The glycine cleavage system catalyzes the degradation of glycine.</text>
</comment>
<evidence type="ECO:0000256" key="7">
    <source>
        <dbReference type="ARBA" id="ARBA00022946"/>
    </source>
</evidence>
<feature type="region of interest" description="Disordered" evidence="12">
    <location>
        <begin position="1"/>
        <end position="20"/>
    </location>
</feature>
<gene>
    <name evidence="15" type="ORF">V9T40_010473</name>
</gene>
<evidence type="ECO:0000256" key="5">
    <source>
        <dbReference type="ARBA" id="ARBA00022576"/>
    </source>
</evidence>
<keyword evidence="8 11" id="KW-0496">Mitochondrion</keyword>
<feature type="domain" description="GCVT N-terminal" evidence="13">
    <location>
        <begin position="43"/>
        <end position="304"/>
    </location>
</feature>
<dbReference type="Proteomes" id="UP001367676">
    <property type="component" value="Unassembled WGS sequence"/>
</dbReference>
<evidence type="ECO:0000256" key="10">
    <source>
        <dbReference type="PIRSR" id="PIRSR006487-1"/>
    </source>
</evidence>
<accession>A0AAN9TAJ6</accession>
<comment type="subunit">
    <text evidence="4 11">The glycine cleavage system is composed of four proteins: P, T, L and H.</text>
</comment>
<dbReference type="PANTHER" id="PTHR43757:SF16">
    <property type="entry name" value="AMINOMETHYLTRANSFERASE, MITOCHONDRIAL"/>
    <property type="match status" value="1"/>
</dbReference>
<dbReference type="Gene3D" id="3.30.1360.120">
    <property type="entry name" value="Probable tRNA modification gtpase trme, domain 1"/>
    <property type="match status" value="1"/>
</dbReference>
<dbReference type="Pfam" id="PF08669">
    <property type="entry name" value="GCV_T_C"/>
    <property type="match status" value="1"/>
</dbReference>
<dbReference type="SUPFAM" id="SSF101790">
    <property type="entry name" value="Aminomethyltransferase beta-barrel domain"/>
    <property type="match status" value="1"/>
</dbReference>
<keyword evidence="5 11" id="KW-0032">Aminotransferase</keyword>
<comment type="similarity">
    <text evidence="3 11">Belongs to the GcvT family.</text>
</comment>
<evidence type="ECO:0000259" key="14">
    <source>
        <dbReference type="Pfam" id="PF08669"/>
    </source>
</evidence>
<comment type="catalytic activity">
    <reaction evidence="9 11">
        <text>N(6)-[(R)-S(8)-aminomethyldihydrolipoyl]-L-lysyl-[protein] + (6S)-5,6,7,8-tetrahydrofolate = N(6)-[(R)-dihydrolipoyl]-L-lysyl-[protein] + (6R)-5,10-methylene-5,6,7,8-tetrahydrofolate + NH4(+)</text>
        <dbReference type="Rhea" id="RHEA:16945"/>
        <dbReference type="Rhea" id="RHEA-COMP:10475"/>
        <dbReference type="Rhea" id="RHEA-COMP:10492"/>
        <dbReference type="ChEBI" id="CHEBI:15636"/>
        <dbReference type="ChEBI" id="CHEBI:28938"/>
        <dbReference type="ChEBI" id="CHEBI:57453"/>
        <dbReference type="ChEBI" id="CHEBI:83100"/>
        <dbReference type="ChEBI" id="CHEBI:83143"/>
        <dbReference type="EC" id="2.1.2.10"/>
    </reaction>
</comment>
<dbReference type="GO" id="GO:0005960">
    <property type="term" value="C:glycine cleavage complex"/>
    <property type="evidence" value="ECO:0007669"/>
    <property type="project" value="InterPro"/>
</dbReference>
<evidence type="ECO:0000313" key="15">
    <source>
        <dbReference type="EMBL" id="KAK7578268.1"/>
    </source>
</evidence>
<dbReference type="PIRSF" id="PIRSF006487">
    <property type="entry name" value="GcvT"/>
    <property type="match status" value="1"/>
</dbReference>
<reference evidence="15 16" key="1">
    <citation type="submission" date="2024-03" db="EMBL/GenBank/DDBJ databases">
        <title>Adaptation during the transition from Ophiocordyceps entomopathogen to insect associate is accompanied by gene loss and intensified selection.</title>
        <authorList>
            <person name="Ward C.M."/>
            <person name="Onetto C.A."/>
            <person name="Borneman A.R."/>
        </authorList>
    </citation>
    <scope>NUCLEOTIDE SEQUENCE [LARGE SCALE GENOMIC DNA]</scope>
    <source>
        <strain evidence="15">AWRI1</strain>
        <tissue evidence="15">Single Adult Female</tissue>
    </source>
</reference>
<dbReference type="InterPro" id="IPR029043">
    <property type="entry name" value="GcvT/YgfZ_C"/>
</dbReference>
<evidence type="ECO:0000256" key="2">
    <source>
        <dbReference type="ARBA" id="ARBA00004173"/>
    </source>
</evidence>
<dbReference type="FunFam" id="4.10.1250.10:FF:000002">
    <property type="entry name" value="Aminomethyltransferase"/>
    <property type="match status" value="1"/>
</dbReference>
<dbReference type="FunFam" id="2.40.30.110:FF:000002">
    <property type="entry name" value="Aminomethyltransferase"/>
    <property type="match status" value="1"/>
</dbReference>
<dbReference type="FunFam" id="3.30.70.1400:FF:000001">
    <property type="entry name" value="Aminomethyltransferase"/>
    <property type="match status" value="1"/>
</dbReference>
<dbReference type="GO" id="GO:0008483">
    <property type="term" value="F:transaminase activity"/>
    <property type="evidence" value="ECO:0007669"/>
    <property type="project" value="UniProtKB-KW"/>
</dbReference>
<dbReference type="NCBIfam" id="TIGR00528">
    <property type="entry name" value="gcvT"/>
    <property type="match status" value="1"/>
</dbReference>
<dbReference type="GO" id="GO:0006546">
    <property type="term" value="P:glycine catabolic process"/>
    <property type="evidence" value="ECO:0007669"/>
    <property type="project" value="InterPro"/>
</dbReference>
<dbReference type="Pfam" id="PF01571">
    <property type="entry name" value="GCV_T"/>
    <property type="match status" value="1"/>
</dbReference>
<dbReference type="AlphaFoldDB" id="A0AAN9TAJ6"/>
<protein>
    <recommendedName>
        <fullName evidence="11">Aminomethyltransferase</fullName>
        <ecNumber evidence="11">2.1.2.10</ecNumber>
    </recommendedName>
    <alternativeName>
        <fullName evidence="11">Glycine cleavage system T protein</fullName>
    </alternativeName>
</protein>
<dbReference type="NCBIfam" id="NF001567">
    <property type="entry name" value="PRK00389.1"/>
    <property type="match status" value="1"/>
</dbReference>
<keyword evidence="7 11" id="KW-0809">Transit peptide</keyword>
<dbReference type="Gene3D" id="4.10.1250.10">
    <property type="entry name" value="Aminomethyltransferase fragment"/>
    <property type="match status" value="1"/>
</dbReference>
<organism evidence="15 16">
    <name type="scientific">Parthenolecanium corni</name>
    <dbReference type="NCBI Taxonomy" id="536013"/>
    <lineage>
        <taxon>Eukaryota</taxon>
        <taxon>Metazoa</taxon>
        <taxon>Ecdysozoa</taxon>
        <taxon>Arthropoda</taxon>
        <taxon>Hexapoda</taxon>
        <taxon>Insecta</taxon>
        <taxon>Pterygota</taxon>
        <taxon>Neoptera</taxon>
        <taxon>Paraneoptera</taxon>
        <taxon>Hemiptera</taxon>
        <taxon>Sternorrhyncha</taxon>
        <taxon>Coccoidea</taxon>
        <taxon>Coccidae</taxon>
        <taxon>Parthenolecanium</taxon>
    </lineage>
</organism>
<dbReference type="PANTHER" id="PTHR43757">
    <property type="entry name" value="AMINOMETHYLTRANSFERASE"/>
    <property type="match status" value="1"/>
</dbReference>
<dbReference type="SUPFAM" id="SSF103025">
    <property type="entry name" value="Folate-binding domain"/>
    <property type="match status" value="1"/>
</dbReference>
<sequence>MAINRQLHSSSRKVEQNAKRQYSAALKVKPEPERQKEPRKTALYDLHVQYGGKMVNFAGYYLPVQYEDASIGSSHLHTRSNCSLFDVSHMMQTKVYGEDSIEFLESLCVSDIQGMKKEQSALSLFTSDETGGIIDDFIVTKVSDQNLFLVSNASRKSNVKNLISEKLDEFTANGKKVFVEFFDSQRQSLIALQGPQTANILQPFVNINLDELFFMNGTVAKVCGIENCRITRCGYTGEDGVEISIPTSYVTDIVRSLLQCEQVQLAGLGARDTLRLEAGLCLHGNDIDENTTPIEAGLAWTIGKRRKQEKNFPGSALIMDQISNGVNKKRVGIVKIGGPPARPGTTIVGYEDEVVGRVTSGCPSPSLGVNIAMGYVNPSYAKSKTELRLKIREKLYDASVSKMPFVPAKYYSPKK</sequence>
<proteinExistence type="inferred from homology"/>
<evidence type="ECO:0000256" key="1">
    <source>
        <dbReference type="ARBA" id="ARBA00003631"/>
    </source>
</evidence>
<evidence type="ECO:0000313" key="16">
    <source>
        <dbReference type="Proteomes" id="UP001367676"/>
    </source>
</evidence>
<dbReference type="InterPro" id="IPR006222">
    <property type="entry name" value="GCVT_N"/>
</dbReference>
<evidence type="ECO:0000256" key="6">
    <source>
        <dbReference type="ARBA" id="ARBA00022679"/>
    </source>
</evidence>
<evidence type="ECO:0000256" key="11">
    <source>
        <dbReference type="RuleBase" id="RU003981"/>
    </source>
</evidence>
<dbReference type="Gene3D" id="2.40.30.110">
    <property type="entry name" value="Aminomethyltransferase beta-barrel domains"/>
    <property type="match status" value="1"/>
</dbReference>
<dbReference type="Gene3D" id="3.30.70.1400">
    <property type="entry name" value="Aminomethyltransferase beta-barrel domains"/>
    <property type="match status" value="1"/>
</dbReference>
<evidence type="ECO:0000259" key="13">
    <source>
        <dbReference type="Pfam" id="PF01571"/>
    </source>
</evidence>
<evidence type="ECO:0000256" key="8">
    <source>
        <dbReference type="ARBA" id="ARBA00023128"/>
    </source>
</evidence>